<evidence type="ECO:0000256" key="1">
    <source>
        <dbReference type="SAM" id="MobiDB-lite"/>
    </source>
</evidence>
<accession>A0A084Y223</accession>
<evidence type="ECO:0000313" key="2">
    <source>
        <dbReference type="EMBL" id="KFB68767.1"/>
    </source>
</evidence>
<dbReference type="STRING" id="1457154.CAPSK01_001621"/>
<dbReference type="Proteomes" id="UP000019812">
    <property type="component" value="Unassembled WGS sequence"/>
</dbReference>
<proteinExistence type="predicted"/>
<dbReference type="EMBL" id="JDSS02000019">
    <property type="protein sequence ID" value="KFB68767.1"/>
    <property type="molecule type" value="Genomic_DNA"/>
</dbReference>
<feature type="compositionally biased region" description="Polar residues" evidence="1">
    <location>
        <begin position="1"/>
        <end position="23"/>
    </location>
</feature>
<protein>
    <submittedName>
        <fullName evidence="2">Uncharacterized protein</fullName>
    </submittedName>
</protein>
<dbReference type="AlphaFoldDB" id="A0A084Y223"/>
<reference evidence="2 3" key="1">
    <citation type="submission" date="2014-07" db="EMBL/GenBank/DDBJ databases">
        <title>Expanding our view of genomic diversity in Candidatus Accumulibacter clades.</title>
        <authorList>
            <person name="Skennerton C.T."/>
            <person name="Barr J.J."/>
            <person name="Slater F.R."/>
            <person name="Bond P.L."/>
            <person name="Tyson G.W."/>
        </authorList>
    </citation>
    <scope>NUCLEOTIDE SEQUENCE [LARGE SCALE GENOMIC DNA]</scope>
    <source>
        <strain evidence="3">SK-01</strain>
    </source>
</reference>
<organism evidence="2 3">
    <name type="scientific">Candidatus Accumulibacter vicinus</name>
    <dbReference type="NCBI Taxonomy" id="2954382"/>
    <lineage>
        <taxon>Bacteria</taxon>
        <taxon>Pseudomonadati</taxon>
        <taxon>Pseudomonadota</taxon>
        <taxon>Betaproteobacteria</taxon>
        <taxon>Candidatus Accumulibacter</taxon>
    </lineage>
</organism>
<name>A0A084Y223_9PROT</name>
<comment type="caution">
    <text evidence="2">The sequence shown here is derived from an EMBL/GenBank/DDBJ whole genome shotgun (WGS) entry which is preliminary data.</text>
</comment>
<sequence>MLSTSTSANAGTLASASSPASNTVRPGRVGGGVRSFLVQDGFDRCDLGGGAGRSSRASHATSARPTGEFCKRLIIDSLLTCMTSMNEWDHLQVSAWARQARVIVKHRAFEAWLARRRSPSPPAHRNFAPLRHSCQSTLCRTTKQLPCHPVRPSLVPGDHARPDCCPSASARLA</sequence>
<feature type="region of interest" description="Disordered" evidence="1">
    <location>
        <begin position="1"/>
        <end position="29"/>
    </location>
</feature>
<gene>
    <name evidence="2" type="ORF">CAPSK01_001621</name>
</gene>
<evidence type="ECO:0000313" key="3">
    <source>
        <dbReference type="Proteomes" id="UP000019812"/>
    </source>
</evidence>